<organism evidence="2 3">
    <name type="scientific">Lampropedia aestuarii</name>
    <dbReference type="NCBI Taxonomy" id="2562762"/>
    <lineage>
        <taxon>Bacteria</taxon>
        <taxon>Pseudomonadati</taxon>
        <taxon>Pseudomonadota</taxon>
        <taxon>Betaproteobacteria</taxon>
        <taxon>Burkholderiales</taxon>
        <taxon>Comamonadaceae</taxon>
        <taxon>Lampropedia</taxon>
    </lineage>
</organism>
<evidence type="ECO:0000313" key="3">
    <source>
        <dbReference type="Proteomes" id="UP000306236"/>
    </source>
</evidence>
<accession>A0A4S5BIR8</accession>
<feature type="domain" description="AB hydrolase-1" evidence="1">
    <location>
        <begin position="34"/>
        <end position="273"/>
    </location>
</feature>
<dbReference type="Gene3D" id="3.40.50.1820">
    <property type="entry name" value="alpha/beta hydrolase"/>
    <property type="match status" value="1"/>
</dbReference>
<dbReference type="GO" id="GO:0016020">
    <property type="term" value="C:membrane"/>
    <property type="evidence" value="ECO:0007669"/>
    <property type="project" value="TreeGrafter"/>
</dbReference>
<dbReference type="Pfam" id="PF12697">
    <property type="entry name" value="Abhydrolase_6"/>
    <property type="match status" value="1"/>
</dbReference>
<dbReference type="PANTHER" id="PTHR43798">
    <property type="entry name" value="MONOACYLGLYCEROL LIPASE"/>
    <property type="match status" value="1"/>
</dbReference>
<dbReference type="GO" id="GO:0016787">
    <property type="term" value="F:hydrolase activity"/>
    <property type="evidence" value="ECO:0007669"/>
    <property type="project" value="UniProtKB-KW"/>
</dbReference>
<dbReference type="OrthoDB" id="5297561at2"/>
<evidence type="ECO:0000313" key="2">
    <source>
        <dbReference type="EMBL" id="THJ30763.1"/>
    </source>
</evidence>
<comment type="caution">
    <text evidence="2">The sequence shown here is derived from an EMBL/GenBank/DDBJ whole genome shotgun (WGS) entry which is preliminary data.</text>
</comment>
<keyword evidence="3" id="KW-1185">Reference proteome</keyword>
<dbReference type="EMBL" id="SSWX01000035">
    <property type="protein sequence ID" value="THJ30763.1"/>
    <property type="molecule type" value="Genomic_DNA"/>
</dbReference>
<dbReference type="SUPFAM" id="SSF53474">
    <property type="entry name" value="alpha/beta-Hydrolases"/>
    <property type="match status" value="1"/>
</dbReference>
<proteinExistence type="predicted"/>
<dbReference type="PANTHER" id="PTHR43798:SF33">
    <property type="entry name" value="HYDROLASE, PUTATIVE (AFU_ORTHOLOGUE AFUA_2G14860)-RELATED"/>
    <property type="match status" value="1"/>
</dbReference>
<protein>
    <submittedName>
        <fullName evidence="2">Alpha/beta hydrolase</fullName>
    </submittedName>
</protein>
<dbReference type="InterPro" id="IPR050266">
    <property type="entry name" value="AB_hydrolase_sf"/>
</dbReference>
<name>A0A4S5BIR8_9BURK</name>
<dbReference type="AlphaFoldDB" id="A0A4S5BIR8"/>
<dbReference type="InterPro" id="IPR000073">
    <property type="entry name" value="AB_hydrolase_1"/>
</dbReference>
<sequence length="281" mass="29951">MSRSHSLRFDLGTAHQSLYAYTGGTAHRPEQPYLIFIHGVLNDHSVWALQSRYFAHHGWNVLALDLPGHCRSSGPAPASVQEAAETIAALVAQLPAGSPVALTGHSFGSLIALEAASQLGKRIGQLALLGTAAPMKVAPSLLQSSLQEPEKALHFVNVFSRNTLAPPPSTLGPGTWPYGMGIALGRRVLHSNAQENVFYKGFKACDDYTNGAQAMAKVEARTVIISGAYDQMTPAKAAQPLVQAARDAQRDLHCVTIAAGHNMMTEAPDATLQALRQFLSV</sequence>
<keyword evidence="2" id="KW-0378">Hydrolase</keyword>
<dbReference type="PRINTS" id="PR00111">
    <property type="entry name" value="ABHYDROLASE"/>
</dbReference>
<dbReference type="InterPro" id="IPR029058">
    <property type="entry name" value="AB_hydrolase_fold"/>
</dbReference>
<dbReference type="Proteomes" id="UP000306236">
    <property type="component" value="Unassembled WGS sequence"/>
</dbReference>
<gene>
    <name evidence="2" type="ORF">E8K88_17220</name>
</gene>
<reference evidence="2 3" key="1">
    <citation type="submission" date="2019-04" db="EMBL/GenBank/DDBJ databases">
        <title>Lampropedia sp YIM MLB12 draf genome.</title>
        <authorList>
            <person name="Wang Y.-X."/>
        </authorList>
    </citation>
    <scope>NUCLEOTIDE SEQUENCE [LARGE SCALE GENOMIC DNA]</scope>
    <source>
        <strain evidence="2 3">YIM MLB12</strain>
    </source>
</reference>
<evidence type="ECO:0000259" key="1">
    <source>
        <dbReference type="Pfam" id="PF12697"/>
    </source>
</evidence>